<protein>
    <recommendedName>
        <fullName evidence="9">DM domain-containing protein</fullName>
    </recommendedName>
</protein>
<comment type="subcellular location">
    <subcellularLocation>
        <location evidence="6">Nucleus</location>
    </subcellularLocation>
</comment>
<dbReference type="PANTHER" id="PTHR12322">
    <property type="entry name" value="DOUBLESEX AND MAB-3 RELATED TRANSCRIPTION FACTOR DMRT"/>
    <property type="match status" value="1"/>
</dbReference>
<evidence type="ECO:0000256" key="1">
    <source>
        <dbReference type="ARBA" id="ARBA00006834"/>
    </source>
</evidence>
<evidence type="ECO:0000256" key="7">
    <source>
        <dbReference type="SAM" id="MobiDB-lite"/>
    </source>
</evidence>
<dbReference type="GO" id="GO:0005634">
    <property type="term" value="C:nucleus"/>
    <property type="evidence" value="ECO:0007669"/>
    <property type="project" value="UniProtKB-SubCell"/>
</dbReference>
<dbReference type="Ensembl" id="ENSSPAT00000016515.1">
    <property type="protein sequence ID" value="ENSSPAP00000016254.1"/>
    <property type="gene ID" value="ENSSPAG00000012246.1"/>
</dbReference>
<comment type="similarity">
    <text evidence="1">Belongs to the DMRT family.</text>
</comment>
<dbReference type="PANTHER" id="PTHR12322:SF53">
    <property type="entry name" value="DOUBLESEX-MAB RELATED 11E"/>
    <property type="match status" value="1"/>
</dbReference>
<dbReference type="SUPFAM" id="SSF82927">
    <property type="entry name" value="Cysteine-rich DNA binding domain, (DM domain)"/>
    <property type="match status" value="1"/>
</dbReference>
<keyword evidence="5 6" id="KW-0539">Nucleus</keyword>
<dbReference type="GO" id="GO:0046872">
    <property type="term" value="F:metal ion binding"/>
    <property type="evidence" value="ECO:0007669"/>
    <property type="project" value="UniProtKB-KW"/>
</dbReference>
<dbReference type="Gene3D" id="4.10.1040.10">
    <property type="entry name" value="DM DNA-binding domain"/>
    <property type="match status" value="1"/>
</dbReference>
<evidence type="ECO:0000256" key="4">
    <source>
        <dbReference type="ARBA" id="ARBA00023125"/>
    </source>
</evidence>
<evidence type="ECO:0000313" key="10">
    <source>
        <dbReference type="Ensembl" id="ENSSPAP00000016254.1"/>
    </source>
</evidence>
<feature type="compositionally biased region" description="Low complexity" evidence="7">
    <location>
        <begin position="72"/>
        <end position="85"/>
    </location>
</feature>
<feature type="DNA-binding region" description="DM" evidence="6">
    <location>
        <begin position="13"/>
        <end position="61"/>
    </location>
</feature>
<evidence type="ECO:0000256" key="3">
    <source>
        <dbReference type="ARBA" id="ARBA00022833"/>
    </source>
</evidence>
<dbReference type="InterPro" id="IPR036407">
    <property type="entry name" value="DM_DNA-bd_sf"/>
</dbReference>
<feature type="domain" description="DM" evidence="9">
    <location>
        <begin position="13"/>
        <end position="61"/>
    </location>
</feature>
<keyword evidence="2 6" id="KW-0479">Metal-binding</keyword>
<reference evidence="10" key="1">
    <citation type="submission" date="2023-09" db="UniProtKB">
        <authorList>
            <consortium name="Ensembl"/>
        </authorList>
    </citation>
    <scope>IDENTIFICATION</scope>
</reference>
<dbReference type="STRING" id="144197.ENSSPAP00000016254"/>
<evidence type="ECO:0000256" key="5">
    <source>
        <dbReference type="ARBA" id="ARBA00023242"/>
    </source>
</evidence>
<feature type="region of interest" description="Disordered" evidence="7">
    <location>
        <begin position="55"/>
        <end position="95"/>
    </location>
</feature>
<keyword evidence="4 6" id="KW-0238">DNA-binding</keyword>
<keyword evidence="3 6" id="KW-0862">Zinc</keyword>
<dbReference type="GO" id="GO:0007548">
    <property type="term" value="P:sex differentiation"/>
    <property type="evidence" value="ECO:0007669"/>
    <property type="project" value="TreeGrafter"/>
</dbReference>
<dbReference type="GeneTree" id="ENSGT00940000177098"/>
<dbReference type="SMART" id="SM00301">
    <property type="entry name" value="DM"/>
    <property type="match status" value="1"/>
</dbReference>
<dbReference type="GO" id="GO:0000978">
    <property type="term" value="F:RNA polymerase II cis-regulatory region sequence-specific DNA binding"/>
    <property type="evidence" value="ECO:0007669"/>
    <property type="project" value="TreeGrafter"/>
</dbReference>
<accession>A0A3B5AEF1</accession>
<dbReference type="Pfam" id="PF00751">
    <property type="entry name" value="DM"/>
    <property type="match status" value="1"/>
</dbReference>
<dbReference type="GO" id="GO:0000981">
    <property type="term" value="F:DNA-binding transcription factor activity, RNA polymerase II-specific"/>
    <property type="evidence" value="ECO:0007669"/>
    <property type="project" value="TreeGrafter"/>
</dbReference>
<proteinExistence type="inferred from homology"/>
<dbReference type="AlphaFoldDB" id="A0A3B5AEF1"/>
<evidence type="ECO:0000256" key="8">
    <source>
        <dbReference type="SAM" id="Phobius"/>
    </source>
</evidence>
<keyword evidence="8" id="KW-0812">Transmembrane</keyword>
<keyword evidence="8" id="KW-0472">Membrane</keyword>
<evidence type="ECO:0000256" key="2">
    <source>
        <dbReference type="ARBA" id="ARBA00022723"/>
    </source>
</evidence>
<name>A0A3B5AEF1_9TELE</name>
<sequence length="140" mass="15925">MSPSKEEPRLSKCARCRHHGVLTPKKGHTKSCPFLRCDCWKCSLSTQRTRITAAHRDVVRDGQGRERRRRAGTGASGANGSSSGSTPERERKKEKKVISIDIGNIYYYFQYLGILYKSFLHCVFYVLALKCMTTSKTVKY</sequence>
<dbReference type="InterPro" id="IPR001275">
    <property type="entry name" value="DM_DNA-bd"/>
</dbReference>
<dbReference type="PROSITE" id="PS40000">
    <property type="entry name" value="DM_1"/>
    <property type="match status" value="1"/>
</dbReference>
<evidence type="ECO:0000256" key="6">
    <source>
        <dbReference type="PROSITE-ProRule" id="PRU00070"/>
    </source>
</evidence>
<feature type="compositionally biased region" description="Basic and acidic residues" evidence="7">
    <location>
        <begin position="55"/>
        <end position="65"/>
    </location>
</feature>
<dbReference type="PROSITE" id="PS50809">
    <property type="entry name" value="DM_2"/>
    <property type="match status" value="1"/>
</dbReference>
<keyword evidence="8" id="KW-1133">Transmembrane helix</keyword>
<feature type="transmembrane region" description="Helical" evidence="8">
    <location>
        <begin position="105"/>
        <end position="129"/>
    </location>
</feature>
<dbReference type="InterPro" id="IPR026607">
    <property type="entry name" value="DMRT"/>
</dbReference>
<evidence type="ECO:0000259" key="9">
    <source>
        <dbReference type="PROSITE" id="PS50809"/>
    </source>
</evidence>
<organism evidence="10">
    <name type="scientific">Stegastes partitus</name>
    <name type="common">bicolor damselfish</name>
    <dbReference type="NCBI Taxonomy" id="144197"/>
    <lineage>
        <taxon>Eukaryota</taxon>
        <taxon>Metazoa</taxon>
        <taxon>Chordata</taxon>
        <taxon>Craniata</taxon>
        <taxon>Vertebrata</taxon>
        <taxon>Euteleostomi</taxon>
        <taxon>Actinopterygii</taxon>
        <taxon>Neopterygii</taxon>
        <taxon>Teleostei</taxon>
        <taxon>Neoteleostei</taxon>
        <taxon>Acanthomorphata</taxon>
        <taxon>Ovalentaria</taxon>
        <taxon>Pomacentridae</taxon>
        <taxon>Stegastes</taxon>
    </lineage>
</organism>